<reference evidence="2 3" key="2">
    <citation type="submission" date="2016-10" db="EMBL/GenBank/DDBJ databases">
        <authorList>
            <person name="de Groot N.N."/>
        </authorList>
    </citation>
    <scope>NUCLEOTIDE SEQUENCE [LARGE SCALE GENOMIC DNA]</scope>
    <source>
        <strain evidence="2 3">OGL-20</strain>
    </source>
</reference>
<reference evidence="1 4" key="1">
    <citation type="submission" date="2016-04" db="EMBL/GenBank/DDBJ databases">
        <title>Complete genome sequence of Thermococcus thioreducens type strain OGL-20P.</title>
        <authorList>
            <person name="Oger P.M."/>
        </authorList>
    </citation>
    <scope>NUCLEOTIDE SEQUENCE [LARGE SCALE GENOMIC DNA]</scope>
    <source>
        <strain evidence="1 4">OGL-20P</strain>
    </source>
</reference>
<protein>
    <submittedName>
        <fullName evidence="2">Uncharacterized protein</fullName>
    </submittedName>
</protein>
<dbReference type="AlphaFoldDB" id="A0A1I0P8U5"/>
<dbReference type="Proteomes" id="UP000182125">
    <property type="component" value="Unassembled WGS sequence"/>
</dbReference>
<dbReference type="Proteomes" id="UP000250136">
    <property type="component" value="Chromosome"/>
</dbReference>
<dbReference type="EMBL" id="CP015105">
    <property type="protein sequence ID" value="ASJ11988.1"/>
    <property type="molecule type" value="Genomic_DNA"/>
</dbReference>
<sequence length="61" mass="7309">MKRRKFEILDFGDEVVLVPIDEDIELQGLLKLGKSAKEIMKEIREEEWILEERKLRRLGLL</sequence>
<dbReference type="KEGG" id="ttd:A3L14_03385"/>
<dbReference type="GeneID" id="33333433"/>
<keyword evidence="4" id="KW-1185">Reference proteome</keyword>
<evidence type="ECO:0000313" key="2">
    <source>
        <dbReference type="EMBL" id="SEW10481.1"/>
    </source>
</evidence>
<organism evidence="2 3">
    <name type="scientific">Thermococcus thioreducens</name>
    <dbReference type="NCBI Taxonomy" id="277988"/>
    <lineage>
        <taxon>Archaea</taxon>
        <taxon>Methanobacteriati</taxon>
        <taxon>Methanobacteriota</taxon>
        <taxon>Thermococci</taxon>
        <taxon>Thermococcales</taxon>
        <taxon>Thermococcaceae</taxon>
        <taxon>Thermococcus</taxon>
    </lineage>
</organism>
<evidence type="ECO:0000313" key="3">
    <source>
        <dbReference type="Proteomes" id="UP000182125"/>
    </source>
</evidence>
<dbReference type="OrthoDB" id="30861at2157"/>
<name>A0A1I0P8U5_9EURY</name>
<dbReference type="EMBL" id="FOIW01000002">
    <property type="protein sequence ID" value="SEW10481.1"/>
    <property type="molecule type" value="Genomic_DNA"/>
</dbReference>
<evidence type="ECO:0000313" key="1">
    <source>
        <dbReference type="EMBL" id="ASJ11988.1"/>
    </source>
</evidence>
<evidence type="ECO:0000313" key="4">
    <source>
        <dbReference type="Proteomes" id="UP000250136"/>
    </source>
</evidence>
<proteinExistence type="predicted"/>
<dbReference type="RefSeq" id="WP_055429059.1">
    <property type="nucleotide sequence ID" value="NZ_CP015105.1"/>
</dbReference>
<gene>
    <name evidence="1" type="ORF">A3L14_03385</name>
    <name evidence="2" type="ORF">SAMN05216170_1598</name>
</gene>
<accession>A0A1I0P8U5</accession>